<evidence type="ECO:0000259" key="1">
    <source>
        <dbReference type="Pfam" id="PF00724"/>
    </source>
</evidence>
<evidence type="ECO:0000313" key="2">
    <source>
        <dbReference type="EMBL" id="KAF2422963.1"/>
    </source>
</evidence>
<dbReference type="PANTHER" id="PTHR22893">
    <property type="entry name" value="NADH OXIDOREDUCTASE-RELATED"/>
    <property type="match status" value="1"/>
</dbReference>
<protein>
    <submittedName>
        <fullName evidence="2">FMN-linked oxidoreductase</fullName>
    </submittedName>
</protein>
<name>A0A9P4NIN7_9PEZI</name>
<dbReference type="EMBL" id="MU007086">
    <property type="protein sequence ID" value="KAF2422963.1"/>
    <property type="molecule type" value="Genomic_DNA"/>
</dbReference>
<dbReference type="InterPro" id="IPR001155">
    <property type="entry name" value="OxRdtase_FMN_N"/>
</dbReference>
<accession>A0A9P4NIN7</accession>
<comment type="caution">
    <text evidence="2">The sequence shown here is derived from an EMBL/GenBank/DDBJ whole genome shotgun (WGS) entry which is preliminary data.</text>
</comment>
<proteinExistence type="predicted"/>
<dbReference type="InterPro" id="IPR013785">
    <property type="entry name" value="Aldolase_TIM"/>
</dbReference>
<dbReference type="Gene3D" id="3.20.20.70">
    <property type="entry name" value="Aldolase class I"/>
    <property type="match status" value="1"/>
</dbReference>
<dbReference type="AlphaFoldDB" id="A0A9P4NIN7"/>
<dbReference type="PANTHER" id="PTHR22893:SF91">
    <property type="entry name" value="NADPH DEHYDROGENASE 2-RELATED"/>
    <property type="match status" value="1"/>
</dbReference>
<dbReference type="GO" id="GO:0010181">
    <property type="term" value="F:FMN binding"/>
    <property type="evidence" value="ECO:0007669"/>
    <property type="project" value="InterPro"/>
</dbReference>
<dbReference type="OrthoDB" id="276546at2759"/>
<gene>
    <name evidence="2" type="ORF">EJ08DRAFT_725106</name>
</gene>
<dbReference type="Proteomes" id="UP000800235">
    <property type="component" value="Unassembled WGS sequence"/>
</dbReference>
<reference evidence="2" key="1">
    <citation type="journal article" date="2020" name="Stud. Mycol.">
        <title>101 Dothideomycetes genomes: a test case for predicting lifestyles and emergence of pathogens.</title>
        <authorList>
            <person name="Haridas S."/>
            <person name="Albert R."/>
            <person name="Binder M."/>
            <person name="Bloem J."/>
            <person name="Labutti K."/>
            <person name="Salamov A."/>
            <person name="Andreopoulos B."/>
            <person name="Baker S."/>
            <person name="Barry K."/>
            <person name="Bills G."/>
            <person name="Bluhm B."/>
            <person name="Cannon C."/>
            <person name="Castanera R."/>
            <person name="Culley D."/>
            <person name="Daum C."/>
            <person name="Ezra D."/>
            <person name="Gonzalez J."/>
            <person name="Henrissat B."/>
            <person name="Kuo A."/>
            <person name="Liang C."/>
            <person name="Lipzen A."/>
            <person name="Lutzoni F."/>
            <person name="Magnuson J."/>
            <person name="Mondo S."/>
            <person name="Nolan M."/>
            <person name="Ohm R."/>
            <person name="Pangilinan J."/>
            <person name="Park H.-J."/>
            <person name="Ramirez L."/>
            <person name="Alfaro M."/>
            <person name="Sun H."/>
            <person name="Tritt A."/>
            <person name="Yoshinaga Y."/>
            <person name="Zwiers L.-H."/>
            <person name="Turgeon B."/>
            <person name="Goodwin S."/>
            <person name="Spatafora J."/>
            <person name="Crous P."/>
            <person name="Grigoriev I."/>
        </authorList>
    </citation>
    <scope>NUCLEOTIDE SEQUENCE</scope>
    <source>
        <strain evidence="2">CBS 130266</strain>
    </source>
</reference>
<feature type="domain" description="NADH:flavin oxidoreductase/NADH oxidase N-terminal" evidence="1">
    <location>
        <begin position="1"/>
        <end position="210"/>
    </location>
</feature>
<dbReference type="GO" id="GO:0016491">
    <property type="term" value="F:oxidoreductase activity"/>
    <property type="evidence" value="ECO:0007669"/>
    <property type="project" value="InterPro"/>
</dbReference>
<dbReference type="Pfam" id="PF00724">
    <property type="entry name" value="Oxidored_FMN"/>
    <property type="match status" value="1"/>
</dbReference>
<sequence>MFKPYSLGGSISLRNRIVMQSMTRNRCNEDNMPGEAVVQHYAERARDGAGLIITEGTFIWLNGSQWLHTPVMFNESHARAWHRVTDAVHEEGGKIFMQAWHPGAFLPQNENMPLLKESGYPIWAPSSIPATGGKYREPPGIVDHTINITVITKPEEIIEHFRNSVNLANQAGFDGIEILAQGCSNHRTDKYGGSTENRCRFVLEVVDTILEVWDPSALSETYNYLIPQLVSRNFGYVNISRRGSEVNELPAGFGPLDEFGPLVKFPGSHTALMVNHENTVGEAEVLLQADKIDLIGFGRPFIHNSDLVTRILRDIPLALNDRGGIVYYGPYQQSSDGYNDWSVATHA</sequence>
<dbReference type="InterPro" id="IPR045247">
    <property type="entry name" value="Oye-like"/>
</dbReference>
<evidence type="ECO:0000313" key="3">
    <source>
        <dbReference type="Proteomes" id="UP000800235"/>
    </source>
</evidence>
<keyword evidence="3" id="KW-1185">Reference proteome</keyword>
<dbReference type="SUPFAM" id="SSF51395">
    <property type="entry name" value="FMN-linked oxidoreductases"/>
    <property type="match status" value="1"/>
</dbReference>
<organism evidence="2 3">
    <name type="scientific">Tothia fuscella</name>
    <dbReference type="NCBI Taxonomy" id="1048955"/>
    <lineage>
        <taxon>Eukaryota</taxon>
        <taxon>Fungi</taxon>
        <taxon>Dikarya</taxon>
        <taxon>Ascomycota</taxon>
        <taxon>Pezizomycotina</taxon>
        <taxon>Dothideomycetes</taxon>
        <taxon>Pleosporomycetidae</taxon>
        <taxon>Venturiales</taxon>
        <taxon>Cylindrosympodiaceae</taxon>
        <taxon>Tothia</taxon>
    </lineage>
</organism>